<dbReference type="NCBIfam" id="NF006617">
    <property type="entry name" value="PRK09184.1"/>
    <property type="match status" value="1"/>
</dbReference>
<keyword evidence="3" id="KW-1185">Reference proteome</keyword>
<evidence type="ECO:0000313" key="2">
    <source>
        <dbReference type="EMBL" id="MDN3568388.1"/>
    </source>
</evidence>
<dbReference type="Gene3D" id="1.10.1200.10">
    <property type="entry name" value="ACP-like"/>
    <property type="match status" value="1"/>
</dbReference>
<accession>A0ABT8AEY6</accession>
<dbReference type="InterPro" id="IPR009081">
    <property type="entry name" value="PP-bd_ACP"/>
</dbReference>
<sequence>MVHPDTGLEQDLARLIVASLSLETTAEEIVPEAPLFGEGLGLDSIDALELSLAIAKAYGVQLRSDDERNHRIFASLRSLAGHIAQHRAR</sequence>
<dbReference type="Pfam" id="PF00550">
    <property type="entry name" value="PP-binding"/>
    <property type="match status" value="1"/>
</dbReference>
<comment type="caution">
    <text evidence="2">The sequence shown here is derived from an EMBL/GenBank/DDBJ whole genome shotgun (WGS) entry which is preliminary data.</text>
</comment>
<gene>
    <name evidence="2" type="ORF">QWZ14_28750</name>
</gene>
<evidence type="ECO:0000259" key="1">
    <source>
        <dbReference type="PROSITE" id="PS50075"/>
    </source>
</evidence>
<dbReference type="RefSeq" id="WP_290320501.1">
    <property type="nucleotide sequence ID" value="NZ_JAUFPN010000206.1"/>
</dbReference>
<proteinExistence type="predicted"/>
<name>A0ABT8AEY6_9PROT</name>
<dbReference type="InterPro" id="IPR036736">
    <property type="entry name" value="ACP-like_sf"/>
</dbReference>
<organism evidence="2 3">
    <name type="scientific">Paeniroseomonas aquatica</name>
    <dbReference type="NCBI Taxonomy" id="373043"/>
    <lineage>
        <taxon>Bacteria</taxon>
        <taxon>Pseudomonadati</taxon>
        <taxon>Pseudomonadota</taxon>
        <taxon>Alphaproteobacteria</taxon>
        <taxon>Acetobacterales</taxon>
        <taxon>Acetobacteraceae</taxon>
        <taxon>Paeniroseomonas</taxon>
    </lineage>
</organism>
<dbReference type="Proteomes" id="UP001529369">
    <property type="component" value="Unassembled WGS sequence"/>
</dbReference>
<protein>
    <submittedName>
        <fullName evidence="2">Phosphopantetheine-binding protein</fullName>
    </submittedName>
</protein>
<feature type="domain" description="Carrier" evidence="1">
    <location>
        <begin position="3"/>
        <end position="87"/>
    </location>
</feature>
<dbReference type="SUPFAM" id="SSF47336">
    <property type="entry name" value="ACP-like"/>
    <property type="match status" value="1"/>
</dbReference>
<dbReference type="EMBL" id="JAUFPN010000206">
    <property type="protein sequence ID" value="MDN3568388.1"/>
    <property type="molecule type" value="Genomic_DNA"/>
</dbReference>
<evidence type="ECO:0000313" key="3">
    <source>
        <dbReference type="Proteomes" id="UP001529369"/>
    </source>
</evidence>
<reference evidence="3" key="1">
    <citation type="journal article" date="2019" name="Int. J. Syst. Evol. Microbiol.">
        <title>The Global Catalogue of Microorganisms (GCM) 10K type strain sequencing project: providing services to taxonomists for standard genome sequencing and annotation.</title>
        <authorList>
            <consortium name="The Broad Institute Genomics Platform"/>
            <consortium name="The Broad Institute Genome Sequencing Center for Infectious Disease"/>
            <person name="Wu L."/>
            <person name="Ma J."/>
        </authorList>
    </citation>
    <scope>NUCLEOTIDE SEQUENCE [LARGE SCALE GENOMIC DNA]</scope>
    <source>
        <strain evidence="3">CECT 7131</strain>
    </source>
</reference>
<dbReference type="PROSITE" id="PS50075">
    <property type="entry name" value="CARRIER"/>
    <property type="match status" value="1"/>
</dbReference>